<dbReference type="Pfam" id="PF07730">
    <property type="entry name" value="HisKA_3"/>
    <property type="match status" value="1"/>
</dbReference>
<evidence type="ECO:0000256" key="8">
    <source>
        <dbReference type="ARBA" id="ARBA00023012"/>
    </source>
</evidence>
<keyword evidence="8" id="KW-0902">Two-component regulatory system</keyword>
<dbReference type="GO" id="GO:0016020">
    <property type="term" value="C:membrane"/>
    <property type="evidence" value="ECO:0007669"/>
    <property type="project" value="InterPro"/>
</dbReference>
<feature type="transmembrane region" description="Helical" evidence="9">
    <location>
        <begin position="78"/>
        <end position="96"/>
    </location>
</feature>
<evidence type="ECO:0000256" key="3">
    <source>
        <dbReference type="ARBA" id="ARBA00022553"/>
    </source>
</evidence>
<keyword evidence="9" id="KW-0812">Transmembrane</keyword>
<keyword evidence="3" id="KW-0597">Phosphoprotein</keyword>
<evidence type="ECO:0000256" key="6">
    <source>
        <dbReference type="ARBA" id="ARBA00022777"/>
    </source>
</evidence>
<evidence type="ECO:0000313" key="12">
    <source>
        <dbReference type="Proteomes" id="UP000621492"/>
    </source>
</evidence>
<keyword evidence="4" id="KW-0808">Transferase</keyword>
<dbReference type="RefSeq" id="WP_102415714.1">
    <property type="nucleotide sequence ID" value="NZ_BMJD01000011.1"/>
</dbReference>
<protein>
    <recommendedName>
        <fullName evidence="2">histidine kinase</fullName>
        <ecNumber evidence="2">2.7.13.3</ecNumber>
    </recommendedName>
</protein>
<organism evidence="11 12">
    <name type="scientific">Lentibacillus populi</name>
    <dbReference type="NCBI Taxonomy" id="1827502"/>
    <lineage>
        <taxon>Bacteria</taxon>
        <taxon>Bacillati</taxon>
        <taxon>Bacillota</taxon>
        <taxon>Bacilli</taxon>
        <taxon>Bacillales</taxon>
        <taxon>Bacillaceae</taxon>
        <taxon>Lentibacillus</taxon>
    </lineage>
</organism>
<dbReference type="GO" id="GO:0005524">
    <property type="term" value="F:ATP binding"/>
    <property type="evidence" value="ECO:0007669"/>
    <property type="project" value="UniProtKB-KW"/>
</dbReference>
<dbReference type="PANTHER" id="PTHR24421">
    <property type="entry name" value="NITRATE/NITRITE SENSOR PROTEIN NARX-RELATED"/>
    <property type="match status" value="1"/>
</dbReference>
<dbReference type="GO" id="GO:0046983">
    <property type="term" value="F:protein dimerization activity"/>
    <property type="evidence" value="ECO:0007669"/>
    <property type="project" value="InterPro"/>
</dbReference>
<keyword evidence="12" id="KW-1185">Reference proteome</keyword>
<evidence type="ECO:0000313" key="11">
    <source>
        <dbReference type="EMBL" id="GGB41033.1"/>
    </source>
</evidence>
<dbReference type="AlphaFoldDB" id="A0A9W5TWX7"/>
<dbReference type="PANTHER" id="PTHR24421:SF10">
    <property type="entry name" value="NITRATE_NITRITE SENSOR PROTEIN NARQ"/>
    <property type="match status" value="1"/>
</dbReference>
<dbReference type="Gene3D" id="1.20.5.1930">
    <property type="match status" value="1"/>
</dbReference>
<comment type="catalytic activity">
    <reaction evidence="1">
        <text>ATP + protein L-histidine = ADP + protein N-phospho-L-histidine.</text>
        <dbReference type="EC" id="2.7.13.3"/>
    </reaction>
</comment>
<evidence type="ECO:0000256" key="4">
    <source>
        <dbReference type="ARBA" id="ARBA00022679"/>
    </source>
</evidence>
<evidence type="ECO:0000256" key="5">
    <source>
        <dbReference type="ARBA" id="ARBA00022741"/>
    </source>
</evidence>
<dbReference type="EC" id="2.7.13.3" evidence="2"/>
<gene>
    <name evidence="11" type="primary">yxjM</name>
    <name evidence="11" type="ORF">GCM10011409_18190</name>
</gene>
<dbReference type="Proteomes" id="UP000621492">
    <property type="component" value="Unassembled WGS sequence"/>
</dbReference>
<evidence type="ECO:0000259" key="10">
    <source>
        <dbReference type="Pfam" id="PF07730"/>
    </source>
</evidence>
<feature type="transmembrane region" description="Helical" evidence="9">
    <location>
        <begin position="5"/>
        <end position="24"/>
    </location>
</feature>
<evidence type="ECO:0000256" key="7">
    <source>
        <dbReference type="ARBA" id="ARBA00022840"/>
    </source>
</evidence>
<accession>A0A9W5TWX7</accession>
<reference evidence="11" key="2">
    <citation type="submission" date="2020-09" db="EMBL/GenBank/DDBJ databases">
        <authorList>
            <person name="Sun Q."/>
            <person name="Zhou Y."/>
        </authorList>
    </citation>
    <scope>NUCLEOTIDE SEQUENCE</scope>
    <source>
        <strain evidence="11">CGMCC 1.15454</strain>
    </source>
</reference>
<proteinExistence type="predicted"/>
<dbReference type="InterPro" id="IPR050482">
    <property type="entry name" value="Sensor_HK_TwoCompSys"/>
</dbReference>
<dbReference type="InterPro" id="IPR036890">
    <property type="entry name" value="HATPase_C_sf"/>
</dbReference>
<keyword evidence="7" id="KW-0067">ATP-binding</keyword>
<dbReference type="InterPro" id="IPR011712">
    <property type="entry name" value="Sig_transdc_His_kin_sub3_dim/P"/>
</dbReference>
<feature type="transmembrane region" description="Helical" evidence="9">
    <location>
        <begin position="103"/>
        <end position="120"/>
    </location>
</feature>
<dbReference type="GO" id="GO:0000155">
    <property type="term" value="F:phosphorelay sensor kinase activity"/>
    <property type="evidence" value="ECO:0007669"/>
    <property type="project" value="InterPro"/>
</dbReference>
<feature type="domain" description="Signal transduction histidine kinase subgroup 3 dimerisation and phosphoacceptor" evidence="10">
    <location>
        <begin position="184"/>
        <end position="246"/>
    </location>
</feature>
<dbReference type="EMBL" id="BMJD01000011">
    <property type="protein sequence ID" value="GGB41033.1"/>
    <property type="molecule type" value="Genomic_DNA"/>
</dbReference>
<sequence>MKSYWLWLLLNILVWPFSILYLNLPVQQLTVRLFGVALYFIIFFIIPIVERKPNILASLLSVNAIIATMTLFPYDDGVFNPYFLLIVSLVIAEGFYRLAIGRSFIVGGIGCFGLLITVFYSNLELFNQVFIGIYMLLFLTAVIFYKRTKNQSDELDTLYQALFNEYREIKRRVVSEEEMVRQEERVLIAHEIHDSVGHKLTALVMQLEAFRLQTPEEHRAKVQSLKELASESLQETRSAVKSLKASDSGGLPGILRLIRKLEMESMIRIYFSIKHGAFTAPLTGEQTFIIYRSVQEALTNIMKHSNAKEAEIVFEAPGGSVFRFEITNPLTEKHRYQEGFGLSSMRERLEKAAGGLTVYQTEDQFIVRGFIKISNTGDENDSNTPF</sequence>
<feature type="transmembrane region" description="Helical" evidence="9">
    <location>
        <begin position="126"/>
        <end position="145"/>
    </location>
</feature>
<evidence type="ECO:0000256" key="9">
    <source>
        <dbReference type="SAM" id="Phobius"/>
    </source>
</evidence>
<evidence type="ECO:0000256" key="1">
    <source>
        <dbReference type="ARBA" id="ARBA00000085"/>
    </source>
</evidence>
<evidence type="ECO:0000256" key="2">
    <source>
        <dbReference type="ARBA" id="ARBA00012438"/>
    </source>
</evidence>
<keyword evidence="9" id="KW-0472">Membrane</keyword>
<dbReference type="CDD" id="cd16917">
    <property type="entry name" value="HATPase_UhpB-NarQ-NarX-like"/>
    <property type="match status" value="1"/>
</dbReference>
<reference evidence="11" key="1">
    <citation type="journal article" date="2014" name="Int. J. Syst. Evol. Microbiol.">
        <title>Complete genome sequence of Corynebacterium casei LMG S-19264T (=DSM 44701T), isolated from a smear-ripened cheese.</title>
        <authorList>
            <consortium name="US DOE Joint Genome Institute (JGI-PGF)"/>
            <person name="Walter F."/>
            <person name="Albersmeier A."/>
            <person name="Kalinowski J."/>
            <person name="Ruckert C."/>
        </authorList>
    </citation>
    <scope>NUCLEOTIDE SEQUENCE</scope>
    <source>
        <strain evidence="11">CGMCC 1.15454</strain>
    </source>
</reference>
<dbReference type="Gene3D" id="3.30.565.10">
    <property type="entry name" value="Histidine kinase-like ATPase, C-terminal domain"/>
    <property type="match status" value="1"/>
</dbReference>
<feature type="transmembrane region" description="Helical" evidence="9">
    <location>
        <begin position="30"/>
        <end position="48"/>
    </location>
</feature>
<name>A0A9W5TWX7_9BACI</name>
<feature type="transmembrane region" description="Helical" evidence="9">
    <location>
        <begin position="55"/>
        <end position="72"/>
    </location>
</feature>
<keyword evidence="5" id="KW-0547">Nucleotide-binding</keyword>
<keyword evidence="6 11" id="KW-0418">Kinase</keyword>
<keyword evidence="9" id="KW-1133">Transmembrane helix</keyword>
<comment type="caution">
    <text evidence="11">The sequence shown here is derived from an EMBL/GenBank/DDBJ whole genome shotgun (WGS) entry which is preliminary data.</text>
</comment>